<reference evidence="8" key="1">
    <citation type="submission" date="2016-05" db="EMBL/GenBank/DDBJ databases">
        <authorList>
            <person name="Li Y."/>
        </authorList>
    </citation>
    <scope>NUCLEOTIDE SEQUENCE [LARGE SCALE GENOMIC DNA]</scope>
    <source>
        <strain evidence="8">YIC4027</strain>
    </source>
</reference>
<proteinExistence type="inferred from homology"/>
<name>A0A1E3V4A6_9HYPH</name>
<dbReference type="InterPro" id="IPR036390">
    <property type="entry name" value="WH_DNA-bd_sf"/>
</dbReference>
<evidence type="ECO:0000256" key="2">
    <source>
        <dbReference type="ARBA" id="ARBA00023015"/>
    </source>
</evidence>
<dbReference type="SUPFAM" id="SSF46785">
    <property type="entry name" value="Winged helix' DNA-binding domain"/>
    <property type="match status" value="1"/>
</dbReference>
<dbReference type="GO" id="GO:0010628">
    <property type="term" value="P:positive regulation of gene expression"/>
    <property type="evidence" value="ECO:0007669"/>
    <property type="project" value="TreeGrafter"/>
</dbReference>
<dbReference type="CDD" id="cd08415">
    <property type="entry name" value="PBP2_LysR_opines_like"/>
    <property type="match status" value="1"/>
</dbReference>
<evidence type="ECO:0000259" key="6">
    <source>
        <dbReference type="PROSITE" id="PS50931"/>
    </source>
</evidence>
<dbReference type="EMBL" id="LYBW01000065">
    <property type="protein sequence ID" value="ODR88325.1"/>
    <property type="molecule type" value="Genomic_DNA"/>
</dbReference>
<dbReference type="PRINTS" id="PR00039">
    <property type="entry name" value="HTHLYSR"/>
</dbReference>
<keyword evidence="4" id="KW-0010">Activator</keyword>
<dbReference type="Pfam" id="PF03466">
    <property type="entry name" value="LysR_substrate"/>
    <property type="match status" value="1"/>
</dbReference>
<comment type="caution">
    <text evidence="7">The sequence shown here is derived from an EMBL/GenBank/DDBJ whole genome shotgun (WGS) entry which is preliminary data.</text>
</comment>
<evidence type="ECO:0000256" key="5">
    <source>
        <dbReference type="ARBA" id="ARBA00023163"/>
    </source>
</evidence>
<dbReference type="GO" id="GO:0043565">
    <property type="term" value="F:sequence-specific DNA binding"/>
    <property type="evidence" value="ECO:0007669"/>
    <property type="project" value="TreeGrafter"/>
</dbReference>
<dbReference type="InterPro" id="IPR000847">
    <property type="entry name" value="LysR_HTH_N"/>
</dbReference>
<feature type="domain" description="HTH lysR-type" evidence="6">
    <location>
        <begin position="3"/>
        <end position="60"/>
    </location>
</feature>
<comment type="similarity">
    <text evidence="1">Belongs to the LysR transcriptional regulatory family.</text>
</comment>
<dbReference type="RefSeq" id="WP_069461181.1">
    <property type="nucleotide sequence ID" value="NZ_CP034910.1"/>
</dbReference>
<evidence type="ECO:0000256" key="3">
    <source>
        <dbReference type="ARBA" id="ARBA00023125"/>
    </source>
</evidence>
<dbReference type="SUPFAM" id="SSF53850">
    <property type="entry name" value="Periplasmic binding protein-like II"/>
    <property type="match status" value="1"/>
</dbReference>
<keyword evidence="5" id="KW-0804">Transcription</keyword>
<dbReference type="Gene3D" id="3.40.190.10">
    <property type="entry name" value="Periplasmic binding protein-like II"/>
    <property type="match status" value="2"/>
</dbReference>
<dbReference type="Gene3D" id="1.10.10.10">
    <property type="entry name" value="Winged helix-like DNA-binding domain superfamily/Winged helix DNA-binding domain"/>
    <property type="match status" value="1"/>
</dbReference>
<evidence type="ECO:0000256" key="4">
    <source>
        <dbReference type="ARBA" id="ARBA00023159"/>
    </source>
</evidence>
<dbReference type="STRING" id="1752398.A8M32_25270"/>
<evidence type="ECO:0000256" key="1">
    <source>
        <dbReference type="ARBA" id="ARBA00009437"/>
    </source>
</evidence>
<keyword evidence="8" id="KW-1185">Reference proteome</keyword>
<dbReference type="PANTHER" id="PTHR30427:SF1">
    <property type="entry name" value="TRANSCRIPTIONAL ACTIVATOR PROTEIN LYSR"/>
    <property type="match status" value="1"/>
</dbReference>
<protein>
    <submittedName>
        <fullName evidence="7">LysR family transcriptional regulator</fullName>
    </submittedName>
</protein>
<sequence length="306" mass="33895">MTLTLRQIEVIRSVMVAGTIAGAARLMNVTQPGVSRTMKHIESSLGIKLFVKKAGRYVPTSEARDIFTQLQEVHRKVEDLQVSIGQLERGRGVELALGAVPSIANVMVPHAVAVLRRHYPDILVNFEILKIEEAIDYLMLARGEVVVMSYFFEHPSITFEPLAKGRLVCIASKDHPIASRTAISPREIAEHALIGIDPKDPYGAIMAGIFEREKLDYRISIRARFGTTVCALVKQNLGIAVIDAFTVADMTDQGLAIIPISEKTDFQTYVAYRSDAALSSYAESFVTMLRRVMEDYIRKAHGHANA</sequence>
<dbReference type="InterPro" id="IPR005119">
    <property type="entry name" value="LysR_subst-bd"/>
</dbReference>
<evidence type="ECO:0000313" key="8">
    <source>
        <dbReference type="Proteomes" id="UP000094342"/>
    </source>
</evidence>
<dbReference type="AlphaFoldDB" id="A0A1E3V4A6"/>
<dbReference type="OrthoDB" id="7260751at2"/>
<dbReference type="Proteomes" id="UP000094342">
    <property type="component" value="Unassembled WGS sequence"/>
</dbReference>
<dbReference type="PANTHER" id="PTHR30427">
    <property type="entry name" value="TRANSCRIPTIONAL ACTIVATOR PROTEIN LYSR"/>
    <property type="match status" value="1"/>
</dbReference>
<accession>A0A1E3V4A6</accession>
<dbReference type="Pfam" id="PF00126">
    <property type="entry name" value="HTH_1"/>
    <property type="match status" value="1"/>
</dbReference>
<keyword evidence="2" id="KW-0805">Transcription regulation</keyword>
<organism evidence="7 8">
    <name type="scientific">Sinorhizobium alkalisoli</name>
    <dbReference type="NCBI Taxonomy" id="1752398"/>
    <lineage>
        <taxon>Bacteria</taxon>
        <taxon>Pseudomonadati</taxon>
        <taxon>Pseudomonadota</taxon>
        <taxon>Alphaproteobacteria</taxon>
        <taxon>Hyphomicrobiales</taxon>
        <taxon>Rhizobiaceae</taxon>
        <taxon>Sinorhizobium/Ensifer group</taxon>
        <taxon>Sinorhizobium</taxon>
    </lineage>
</organism>
<dbReference type="PROSITE" id="PS50931">
    <property type="entry name" value="HTH_LYSR"/>
    <property type="match status" value="1"/>
</dbReference>
<dbReference type="InterPro" id="IPR036388">
    <property type="entry name" value="WH-like_DNA-bd_sf"/>
</dbReference>
<dbReference type="GO" id="GO:0003700">
    <property type="term" value="F:DNA-binding transcription factor activity"/>
    <property type="evidence" value="ECO:0007669"/>
    <property type="project" value="InterPro"/>
</dbReference>
<keyword evidence="3" id="KW-0238">DNA-binding</keyword>
<evidence type="ECO:0000313" key="7">
    <source>
        <dbReference type="EMBL" id="ODR88325.1"/>
    </source>
</evidence>
<dbReference type="InterPro" id="IPR037424">
    <property type="entry name" value="NocR_PBP2"/>
</dbReference>
<gene>
    <name evidence="7" type="ORF">A8M32_25270</name>
</gene>